<organism evidence="3 4">
    <name type="scientific">Frateuria flava</name>
    <dbReference type="NCBI Taxonomy" id="2821489"/>
    <lineage>
        <taxon>Bacteria</taxon>
        <taxon>Pseudomonadati</taxon>
        <taxon>Pseudomonadota</taxon>
        <taxon>Gammaproteobacteria</taxon>
        <taxon>Lysobacterales</taxon>
        <taxon>Rhodanobacteraceae</taxon>
        <taxon>Frateuria</taxon>
    </lineage>
</organism>
<feature type="compositionally biased region" description="Basic and acidic residues" evidence="1">
    <location>
        <begin position="100"/>
        <end position="111"/>
    </location>
</feature>
<protein>
    <submittedName>
        <fullName evidence="3">Uncharacterized protein</fullName>
    </submittedName>
</protein>
<dbReference type="Proteomes" id="UP000823790">
    <property type="component" value="Unassembled WGS sequence"/>
</dbReference>
<dbReference type="RefSeq" id="WP_209621776.1">
    <property type="nucleotide sequence ID" value="NZ_JAGJRS010000026.1"/>
</dbReference>
<evidence type="ECO:0000256" key="2">
    <source>
        <dbReference type="SAM" id="SignalP"/>
    </source>
</evidence>
<evidence type="ECO:0000313" key="3">
    <source>
        <dbReference type="EMBL" id="MBP1475305.1"/>
    </source>
</evidence>
<feature type="compositionally biased region" description="Low complexity" evidence="1">
    <location>
        <begin position="76"/>
        <end position="88"/>
    </location>
</feature>
<reference evidence="3 4" key="1">
    <citation type="submission" date="2021-04" db="EMBL/GenBank/DDBJ databases">
        <authorList>
            <person name="Huq M.A."/>
        </authorList>
    </citation>
    <scope>NUCLEOTIDE SEQUENCE [LARGE SCALE GENOMIC DNA]</scope>
    <source>
        <strain evidence="3 4">MAH-13</strain>
    </source>
</reference>
<accession>A0ABS4DQG2</accession>
<keyword evidence="4" id="KW-1185">Reference proteome</keyword>
<feature type="signal peptide" evidence="2">
    <location>
        <begin position="1"/>
        <end position="21"/>
    </location>
</feature>
<evidence type="ECO:0000256" key="1">
    <source>
        <dbReference type="SAM" id="MobiDB-lite"/>
    </source>
</evidence>
<name>A0ABS4DQG2_9GAMM</name>
<proteinExistence type="predicted"/>
<dbReference type="EMBL" id="JAGJRS010000026">
    <property type="protein sequence ID" value="MBP1475305.1"/>
    <property type="molecule type" value="Genomic_DNA"/>
</dbReference>
<keyword evidence="2" id="KW-0732">Signal</keyword>
<gene>
    <name evidence="3" type="ORF">J7I44_13405</name>
</gene>
<feature type="region of interest" description="Disordered" evidence="1">
    <location>
        <begin position="27"/>
        <end position="111"/>
    </location>
</feature>
<sequence length="111" mass="10340">MHKTLLAAFIGASVFAAPAFAQVIPAGGGQATAHGSAQAGATAPGLSANAGIGTGAAPTTGTSGTQPLGLGGLLKQTQAADAAATTPGEGAGPTGGLNAKAREKLRAARGH</sequence>
<feature type="compositionally biased region" description="Low complexity" evidence="1">
    <location>
        <begin position="48"/>
        <end position="65"/>
    </location>
</feature>
<feature type="chain" id="PRO_5046309367" evidence="2">
    <location>
        <begin position="22"/>
        <end position="111"/>
    </location>
</feature>
<comment type="caution">
    <text evidence="3">The sequence shown here is derived from an EMBL/GenBank/DDBJ whole genome shotgun (WGS) entry which is preliminary data.</text>
</comment>
<evidence type="ECO:0000313" key="4">
    <source>
        <dbReference type="Proteomes" id="UP000823790"/>
    </source>
</evidence>